<feature type="chain" id="PRO_5015456334" evidence="6">
    <location>
        <begin position="29"/>
        <end position="554"/>
    </location>
</feature>
<dbReference type="OrthoDB" id="9766127at2"/>
<dbReference type="Proteomes" id="UP000240912">
    <property type="component" value="Unassembled WGS sequence"/>
</dbReference>
<organism evidence="7 8">
    <name type="scientific">Pedobacter yulinensis</name>
    <dbReference type="NCBI Taxonomy" id="2126353"/>
    <lineage>
        <taxon>Bacteria</taxon>
        <taxon>Pseudomonadati</taxon>
        <taxon>Bacteroidota</taxon>
        <taxon>Sphingobacteriia</taxon>
        <taxon>Sphingobacteriales</taxon>
        <taxon>Sphingobacteriaceae</taxon>
        <taxon>Pedobacter</taxon>
    </lineage>
</organism>
<dbReference type="Gene3D" id="3.30.1360.150">
    <property type="match status" value="1"/>
</dbReference>
<dbReference type="GO" id="GO:0046872">
    <property type="term" value="F:metal ion binding"/>
    <property type="evidence" value="ECO:0007669"/>
    <property type="project" value="UniProtKB-KW"/>
</dbReference>
<accession>A0A2T3HPF6</accession>
<evidence type="ECO:0000313" key="7">
    <source>
        <dbReference type="EMBL" id="PST84287.1"/>
    </source>
</evidence>
<dbReference type="NCBIfam" id="NF042991">
    <property type="entry name" value="alk_phos_PafA"/>
    <property type="match status" value="1"/>
</dbReference>
<evidence type="ECO:0000256" key="3">
    <source>
        <dbReference type="ARBA" id="ARBA00022729"/>
    </source>
</evidence>
<feature type="binding site" evidence="5">
    <location>
        <position position="110"/>
    </location>
    <ligand>
        <name>substrate</name>
    </ligand>
</feature>
<keyword evidence="2" id="KW-0479">Metal-binding</keyword>
<dbReference type="Pfam" id="PF01663">
    <property type="entry name" value="Phosphodiest"/>
    <property type="match status" value="1"/>
</dbReference>
<evidence type="ECO:0000256" key="4">
    <source>
        <dbReference type="PIRSR" id="PIRSR031924-50"/>
    </source>
</evidence>
<dbReference type="InterPro" id="IPR026263">
    <property type="entry name" value="Alkaline_phosphatase_prok"/>
</dbReference>
<keyword evidence="8" id="KW-1185">Reference proteome</keyword>
<feature type="active site" description="Phosphothreonine intermediate" evidence="4">
    <location>
        <position position="89"/>
    </location>
</feature>
<dbReference type="AlphaFoldDB" id="A0A2T3HPF6"/>
<sequence length="554" mass="61301">MKKKYAIHYCLGLLAAGLIFLNSGDALAQTKTSGKVPRPKLVVGIVVDQMRWDYLYRYYDRYSAKGFRRMLGEGFTCENTFINYLPSATAVGHSTIYSGSVPAIHGITGNDWIDRFTGKSVYCTADSTVQPVGAQTDAGKMSPRNLLASTVTDELRLATNFRSKVVSVSLKDRASILPAGHNPTAAFWLDDESGKFITSNYYMNALPAWVNNFNDAKPIEKLLSNGWNTLYPIQTYKQSTADDVAWEGKFKGESRSAFPHDMANIYKTSPGSFRQTPFGNTLTLDFAKAAIDAYQLGKGTETDFLTINCASTDYVGHMFGPNSIEVEDVYLRLDRDLGLFFDKLDAQLGKGNYLVFLTADHGASHSIGFNQQSKIPADILNNRTLLTGLNKYLGDKYNVEKPVRYVGTYQVYFNHEVIEKKKLDLAAVKQDAMNFLRKQPGIGFAVDFENIAGASVPENIKTRIINGYNFKRNGDIQIVTEPGWFSGSAIGTNHGTYSPYDTHIPLVFMGWGVKHGSTNRETYMTDIAPTVAAFLRIQMPNGTIGTPIGEVLGK</sequence>
<evidence type="ECO:0000256" key="6">
    <source>
        <dbReference type="SAM" id="SignalP"/>
    </source>
</evidence>
<reference evidence="7 8" key="1">
    <citation type="submission" date="2018-03" db="EMBL/GenBank/DDBJ databases">
        <authorList>
            <person name="Keele B.F."/>
        </authorList>
    </citation>
    <scope>NUCLEOTIDE SEQUENCE [LARGE SCALE GENOMIC DNA]</scope>
    <source>
        <strain evidence="7 8">YL28-9</strain>
    </source>
</reference>
<dbReference type="SUPFAM" id="SSF53649">
    <property type="entry name" value="Alkaline phosphatase-like"/>
    <property type="match status" value="1"/>
</dbReference>
<feature type="binding site" evidence="5">
    <location>
        <begin position="171"/>
        <end position="173"/>
    </location>
    <ligand>
        <name>substrate</name>
    </ligand>
</feature>
<dbReference type="InterPro" id="IPR017850">
    <property type="entry name" value="Alkaline_phosphatase_core_sf"/>
</dbReference>
<name>A0A2T3HPF6_9SPHI</name>
<dbReference type="Gene3D" id="3.40.720.10">
    <property type="entry name" value="Alkaline Phosphatase, subunit A"/>
    <property type="match status" value="1"/>
</dbReference>
<dbReference type="PANTHER" id="PTHR10151:SF120">
    <property type="entry name" value="BIS(5'-ADENOSYL)-TRIPHOSPHATASE"/>
    <property type="match status" value="1"/>
</dbReference>
<dbReference type="PANTHER" id="PTHR10151">
    <property type="entry name" value="ECTONUCLEOTIDE PYROPHOSPHATASE/PHOSPHODIESTERASE"/>
    <property type="match status" value="1"/>
</dbReference>
<keyword evidence="3 6" id="KW-0732">Signal</keyword>
<protein>
    <submittedName>
        <fullName evidence="7">Alkaline phosphatase family protein</fullName>
    </submittedName>
</protein>
<dbReference type="PIRSF" id="PIRSF031924">
    <property type="entry name" value="Pi-irrepressible_AP"/>
    <property type="match status" value="1"/>
</dbReference>
<evidence type="ECO:0000256" key="5">
    <source>
        <dbReference type="PIRSR" id="PIRSR031924-51"/>
    </source>
</evidence>
<dbReference type="EMBL" id="PYLS01000004">
    <property type="protein sequence ID" value="PST84287.1"/>
    <property type="molecule type" value="Genomic_DNA"/>
</dbReference>
<dbReference type="RefSeq" id="WP_107214386.1">
    <property type="nucleotide sequence ID" value="NZ_KZ686268.1"/>
</dbReference>
<evidence type="ECO:0000313" key="8">
    <source>
        <dbReference type="Proteomes" id="UP000240912"/>
    </source>
</evidence>
<proteinExistence type="predicted"/>
<dbReference type="CDD" id="cd16016">
    <property type="entry name" value="AP-SPAP"/>
    <property type="match status" value="1"/>
</dbReference>
<dbReference type="GO" id="GO:0004035">
    <property type="term" value="F:alkaline phosphatase activity"/>
    <property type="evidence" value="ECO:0007669"/>
    <property type="project" value="InterPro"/>
</dbReference>
<keyword evidence="1 4" id="KW-0597">Phosphoprotein</keyword>
<evidence type="ECO:0000256" key="2">
    <source>
        <dbReference type="ARBA" id="ARBA00022723"/>
    </source>
</evidence>
<feature type="signal peptide" evidence="6">
    <location>
        <begin position="1"/>
        <end position="28"/>
    </location>
</feature>
<dbReference type="InterPro" id="IPR002591">
    <property type="entry name" value="Phosphodiest/P_Trfase"/>
</dbReference>
<evidence type="ECO:0000256" key="1">
    <source>
        <dbReference type="ARBA" id="ARBA00022553"/>
    </source>
</evidence>
<comment type="caution">
    <text evidence="7">The sequence shown here is derived from an EMBL/GenBank/DDBJ whole genome shotgun (WGS) entry which is preliminary data.</text>
</comment>
<gene>
    <name evidence="7" type="ORF">C7T94_06085</name>
</gene>